<dbReference type="SFLD" id="SFLDS00001">
    <property type="entry name" value="Enolase"/>
    <property type="match status" value="1"/>
</dbReference>
<protein>
    <recommendedName>
        <fullName evidence="4">Mandelate racemase/muconate lactonizing enzyme C-terminal domain-containing protein</fullName>
    </recommendedName>
</protein>
<organism evidence="5">
    <name type="scientific">marine sediment metagenome</name>
    <dbReference type="NCBI Taxonomy" id="412755"/>
    <lineage>
        <taxon>unclassified sequences</taxon>
        <taxon>metagenomes</taxon>
        <taxon>ecological metagenomes</taxon>
    </lineage>
</organism>
<evidence type="ECO:0000256" key="2">
    <source>
        <dbReference type="ARBA" id="ARBA00022723"/>
    </source>
</evidence>
<dbReference type="InterPro" id="IPR036849">
    <property type="entry name" value="Enolase-like_C_sf"/>
</dbReference>
<keyword evidence="2" id="KW-0479">Metal-binding</keyword>
<dbReference type="AlphaFoldDB" id="X1AS92"/>
<gene>
    <name evidence="5" type="ORF">S01H4_32700</name>
</gene>
<dbReference type="CDD" id="cd03316">
    <property type="entry name" value="MR_like"/>
    <property type="match status" value="1"/>
</dbReference>
<dbReference type="PANTHER" id="PTHR13794:SF58">
    <property type="entry name" value="MITOCHONDRIAL ENOLASE SUPERFAMILY MEMBER 1"/>
    <property type="match status" value="1"/>
</dbReference>
<accession>X1AS92</accession>
<feature type="non-terminal residue" evidence="5">
    <location>
        <position position="1"/>
    </location>
</feature>
<feature type="domain" description="Mandelate racemase/muconate lactonizing enzyme C-terminal" evidence="4">
    <location>
        <begin position="9"/>
        <end position="108"/>
    </location>
</feature>
<proteinExistence type="predicted"/>
<keyword evidence="3" id="KW-0460">Magnesium</keyword>
<dbReference type="GO" id="GO:0000287">
    <property type="term" value="F:magnesium ion binding"/>
    <property type="evidence" value="ECO:0007669"/>
    <property type="project" value="TreeGrafter"/>
</dbReference>
<dbReference type="EMBL" id="BART01017126">
    <property type="protein sequence ID" value="GAG75158.1"/>
    <property type="molecule type" value="Genomic_DNA"/>
</dbReference>
<comment type="cofactor">
    <cofactor evidence="1">
        <name>Mg(2+)</name>
        <dbReference type="ChEBI" id="CHEBI:18420"/>
    </cofactor>
</comment>
<dbReference type="SUPFAM" id="SSF51604">
    <property type="entry name" value="Enolase C-terminal domain-like"/>
    <property type="match status" value="1"/>
</dbReference>
<evidence type="ECO:0000259" key="4">
    <source>
        <dbReference type="SMART" id="SM00922"/>
    </source>
</evidence>
<dbReference type="GO" id="GO:0016052">
    <property type="term" value="P:carbohydrate catabolic process"/>
    <property type="evidence" value="ECO:0007669"/>
    <property type="project" value="TreeGrafter"/>
</dbReference>
<reference evidence="5" key="1">
    <citation type="journal article" date="2014" name="Front. Microbiol.">
        <title>High frequency of phylogenetically diverse reductive dehalogenase-homologous genes in deep subseafloor sedimentary metagenomes.</title>
        <authorList>
            <person name="Kawai M."/>
            <person name="Futagami T."/>
            <person name="Toyoda A."/>
            <person name="Takaki Y."/>
            <person name="Nishi S."/>
            <person name="Hori S."/>
            <person name="Arai W."/>
            <person name="Tsubouchi T."/>
            <person name="Morono Y."/>
            <person name="Uchiyama I."/>
            <person name="Ito T."/>
            <person name="Fujiyama A."/>
            <person name="Inagaki F."/>
            <person name="Takami H."/>
        </authorList>
    </citation>
    <scope>NUCLEOTIDE SEQUENCE</scope>
    <source>
        <strain evidence="5">Expedition CK06-06</strain>
    </source>
</reference>
<dbReference type="PANTHER" id="PTHR13794">
    <property type="entry name" value="ENOLASE SUPERFAMILY, MANDELATE RACEMASE"/>
    <property type="match status" value="1"/>
</dbReference>
<name>X1AS92_9ZZZZ</name>
<dbReference type="InterPro" id="IPR029065">
    <property type="entry name" value="Enolase_C-like"/>
</dbReference>
<evidence type="ECO:0000313" key="5">
    <source>
        <dbReference type="EMBL" id="GAG75158.1"/>
    </source>
</evidence>
<evidence type="ECO:0000256" key="3">
    <source>
        <dbReference type="ARBA" id="ARBA00022842"/>
    </source>
</evidence>
<evidence type="ECO:0000256" key="1">
    <source>
        <dbReference type="ARBA" id="ARBA00001946"/>
    </source>
</evidence>
<dbReference type="SMART" id="SM00922">
    <property type="entry name" value="MR_MLE"/>
    <property type="match status" value="1"/>
</dbReference>
<dbReference type="InterPro" id="IPR013342">
    <property type="entry name" value="Mandelate_racemase_C"/>
</dbReference>
<dbReference type="Gene3D" id="3.20.20.120">
    <property type="entry name" value="Enolase-like C-terminal domain"/>
    <property type="match status" value="1"/>
</dbReference>
<dbReference type="Pfam" id="PF13378">
    <property type="entry name" value="MR_MLE_C"/>
    <property type="match status" value="1"/>
</dbReference>
<sequence length="234" mass="26198">ASILFGPDGNSTCEIAKRWINKGFTAVKFGWRPMGQSEKLDLELVEGARRGAGDNNDVLIDAGCCWDTTTAIRRAQQFRDYNILFLEEPLNRDNLEGYKKLTSVSSIPIAAGEGEMGRFAWQNFIERSGIDFAQIDVEMNGITEATRIADMVEDHGLRVINHFYTNSIGLAACLHFLASRKSAFIFEYCVEETPMRLELTKQKMPVVDGLVQVPEGPGLGIDLNEEIIERYRIG</sequence>
<dbReference type="GO" id="GO:0016836">
    <property type="term" value="F:hydro-lyase activity"/>
    <property type="evidence" value="ECO:0007669"/>
    <property type="project" value="TreeGrafter"/>
</dbReference>
<comment type="caution">
    <text evidence="5">The sequence shown here is derived from an EMBL/GenBank/DDBJ whole genome shotgun (WGS) entry which is preliminary data.</text>
</comment>
<dbReference type="InterPro" id="IPR046945">
    <property type="entry name" value="RHMD-like"/>
</dbReference>